<comment type="caution">
    <text evidence="1">The sequence shown here is derived from an EMBL/GenBank/DDBJ whole genome shotgun (WGS) entry which is preliminary data.</text>
</comment>
<sequence length="136" mass="14903">MRWPPDILIRGAKLNVVGFPSIGRITESCKGHGCTNEGWFEKHGHREVGDAYLVSLDKPLSIHATKQLLGALGAELPILPTPSAPEDMFRGGTMMCARAQSASQSRRSKKLLDLLKPQRTEIQWCGVEALTKSPPD</sequence>
<proteinExistence type="predicted"/>
<protein>
    <submittedName>
        <fullName evidence="1">Uncharacterized protein</fullName>
    </submittedName>
</protein>
<dbReference type="EMBL" id="JAQQWI010000016">
    <property type="protein sequence ID" value="KAK8008656.1"/>
    <property type="molecule type" value="Genomic_DNA"/>
</dbReference>
<dbReference type="Proteomes" id="UP001396898">
    <property type="component" value="Unassembled WGS sequence"/>
</dbReference>
<evidence type="ECO:0000313" key="1">
    <source>
        <dbReference type="EMBL" id="KAK8008656.1"/>
    </source>
</evidence>
<reference evidence="1 2" key="1">
    <citation type="submission" date="2023-01" db="EMBL/GenBank/DDBJ databases">
        <title>Analysis of 21 Apiospora genomes using comparative genomics revels a genus with tremendous synthesis potential of carbohydrate active enzymes and secondary metabolites.</title>
        <authorList>
            <person name="Sorensen T."/>
        </authorList>
    </citation>
    <scope>NUCLEOTIDE SEQUENCE [LARGE SCALE GENOMIC DNA]</scope>
    <source>
        <strain evidence="1 2">CBS 20057</strain>
    </source>
</reference>
<gene>
    <name evidence="1" type="ORF">PG991_011207</name>
</gene>
<organism evidence="1 2">
    <name type="scientific">Apiospora marii</name>
    <dbReference type="NCBI Taxonomy" id="335849"/>
    <lineage>
        <taxon>Eukaryota</taxon>
        <taxon>Fungi</taxon>
        <taxon>Dikarya</taxon>
        <taxon>Ascomycota</taxon>
        <taxon>Pezizomycotina</taxon>
        <taxon>Sordariomycetes</taxon>
        <taxon>Xylariomycetidae</taxon>
        <taxon>Amphisphaeriales</taxon>
        <taxon>Apiosporaceae</taxon>
        <taxon>Apiospora</taxon>
    </lineage>
</organism>
<evidence type="ECO:0000313" key="2">
    <source>
        <dbReference type="Proteomes" id="UP001396898"/>
    </source>
</evidence>
<keyword evidence="2" id="KW-1185">Reference proteome</keyword>
<accession>A0ABR1RFI0</accession>
<name>A0ABR1RFI0_9PEZI</name>